<dbReference type="SUPFAM" id="SSF52047">
    <property type="entry name" value="RNI-like"/>
    <property type="match status" value="2"/>
</dbReference>
<evidence type="ECO:0000313" key="5">
    <source>
        <dbReference type="Proteomes" id="UP001230188"/>
    </source>
</evidence>
<dbReference type="AlphaFoldDB" id="A0AAD7ULQ0"/>
<evidence type="ECO:0000313" key="4">
    <source>
        <dbReference type="EMBL" id="KAJ8611885.1"/>
    </source>
</evidence>
<evidence type="ECO:0000256" key="3">
    <source>
        <dbReference type="ARBA" id="ARBA00022737"/>
    </source>
</evidence>
<evidence type="ECO:0000256" key="2">
    <source>
        <dbReference type="ARBA" id="ARBA00022614"/>
    </source>
</evidence>
<accession>A0AAD7ULQ0</accession>
<dbReference type="InterPro" id="IPR027038">
    <property type="entry name" value="RanGap"/>
</dbReference>
<proteinExistence type="predicted"/>
<dbReference type="GO" id="GO:0005634">
    <property type="term" value="C:nucleus"/>
    <property type="evidence" value="ECO:0007669"/>
    <property type="project" value="TreeGrafter"/>
</dbReference>
<evidence type="ECO:0000256" key="1">
    <source>
        <dbReference type="ARBA" id="ARBA00022468"/>
    </source>
</evidence>
<dbReference type="InterPro" id="IPR001611">
    <property type="entry name" value="Leu-rich_rpt"/>
</dbReference>
<dbReference type="SMART" id="SM00368">
    <property type="entry name" value="LRR_RI"/>
    <property type="match status" value="13"/>
</dbReference>
<keyword evidence="1" id="KW-0343">GTPase activation</keyword>
<dbReference type="EMBL" id="JAQMWT010000060">
    <property type="protein sequence ID" value="KAJ8611885.1"/>
    <property type="molecule type" value="Genomic_DNA"/>
</dbReference>
<name>A0AAD7ULQ0_9STRA</name>
<comment type="caution">
    <text evidence="4">The sequence shown here is derived from an EMBL/GenBank/DDBJ whole genome shotgun (WGS) entry which is preliminary data.</text>
</comment>
<sequence length="1022" mass="109909">MHRAAHAVAVEAARVGTEAALAVLDDVPLGCVVHGLIAHVNDCLASCGENDGFAKIVAERCKRLEAEVDELSQTDLRPSALASLVDALLRLGETAHKWSAKKKQWQRLWAAKKYRARFADQLQHLDAAAADLAHLGVTLTSEDDGEVSERLDEVLADVHSTNIVQQIEDKIEEAFRDGVTANVGEIVALVESILDPRTDRIEVALYVILSELHTSSAEVNARLSSALSELDEMPSSDMVTRLARMVAAVAPPPRDPAETLAAGRRELARSSCLLRNLWDGPKSALVALPIEFAMRLLLCVVTSSYGLDATPEELFNDLAKDARKILDDGIVALRTADLQDAWEELRLTIEVYETLILEDLGASLGNKKISDVDRASCVRNNARKVQQLADAAFYRVPSLAQKVVAVKIAMTAAVFEIPVGSTARYVHYLLKSQVRKLLENHEIASLAARYYRGSTWMKDSHEFQQQQQQNDALVADVMLVVACEHQFAVAHGFRDLLQDDALIPAHDLVGSTASWSSLFQSHDEIGLLIVKALPSELIARFQASRRYTNLIQAAGIYYRLSRVLPMGKEALRVLFEPIEELHLGYRNIGNGDVAAAVAEVLKHNSTLQTLNLRHVFLTEERRLSEKSRRRANSIDNAGATAIAGALKQISTLQTIVLSWNFIGASGATAIADVLTQNMLETLNMRGNCIREAGATAIAKALIEHKSSLKTLDLDWNSIGDAGAAAIAELLKENSSSTLQTLELRYNGIGADGAAAVAAGLEQNLALQRLDLGRNSVGDAGAASLATALAKKSRLRCLGLGENSIGNPGAAAIAETLKMNELRLQTLDLGWNSIGDAGFAAVAEALKQNSSLRSLDLRSNSIGDHGDDDDGIEKLAEALKENSTLQSLDLRSNTISDAGAVAIGESLHLNSTLDELNLWGNCIENAGGAAIAEALVHNSGLQRLDLGRNLIGDVGGAAIAEAVKRNSSLQMLNLCWNSIGADGAAAIGEALEHNKNSTTELNLRWNSIGGGLCLPRNGDDHGS</sequence>
<keyword evidence="5" id="KW-1185">Reference proteome</keyword>
<dbReference type="InterPro" id="IPR032675">
    <property type="entry name" value="LRR_dom_sf"/>
</dbReference>
<dbReference type="PANTHER" id="PTHR24113:SF12">
    <property type="entry name" value="RAN GTPASE-ACTIVATING PROTEIN 1"/>
    <property type="match status" value="1"/>
</dbReference>
<gene>
    <name evidence="4" type="ORF">CTAYLR_005813</name>
</gene>
<dbReference type="Pfam" id="PF13516">
    <property type="entry name" value="LRR_6"/>
    <property type="match status" value="11"/>
</dbReference>
<dbReference type="GO" id="GO:0005096">
    <property type="term" value="F:GTPase activator activity"/>
    <property type="evidence" value="ECO:0007669"/>
    <property type="project" value="UniProtKB-KW"/>
</dbReference>
<dbReference type="GO" id="GO:0005829">
    <property type="term" value="C:cytosol"/>
    <property type="evidence" value="ECO:0007669"/>
    <property type="project" value="TreeGrafter"/>
</dbReference>
<organism evidence="4 5">
    <name type="scientific">Chrysophaeum taylorii</name>
    <dbReference type="NCBI Taxonomy" id="2483200"/>
    <lineage>
        <taxon>Eukaryota</taxon>
        <taxon>Sar</taxon>
        <taxon>Stramenopiles</taxon>
        <taxon>Ochrophyta</taxon>
        <taxon>Pelagophyceae</taxon>
        <taxon>Pelagomonadales</taxon>
        <taxon>Pelagomonadaceae</taxon>
        <taxon>Chrysophaeum</taxon>
    </lineage>
</organism>
<reference evidence="4" key="1">
    <citation type="submission" date="2023-01" db="EMBL/GenBank/DDBJ databases">
        <title>Metagenome sequencing of chrysophaentin producing Chrysophaeum taylorii.</title>
        <authorList>
            <person name="Davison J."/>
            <person name="Bewley C."/>
        </authorList>
    </citation>
    <scope>NUCLEOTIDE SEQUENCE</scope>
    <source>
        <strain evidence="4">NIES-1699</strain>
    </source>
</reference>
<keyword evidence="2" id="KW-0433">Leucine-rich repeat</keyword>
<dbReference type="GO" id="GO:0006913">
    <property type="term" value="P:nucleocytoplasmic transport"/>
    <property type="evidence" value="ECO:0007669"/>
    <property type="project" value="TreeGrafter"/>
</dbReference>
<dbReference type="GO" id="GO:0031267">
    <property type="term" value="F:small GTPase binding"/>
    <property type="evidence" value="ECO:0007669"/>
    <property type="project" value="TreeGrafter"/>
</dbReference>
<protein>
    <submittedName>
        <fullName evidence="4">Uncharacterized protein</fullName>
    </submittedName>
</protein>
<dbReference type="GO" id="GO:0048471">
    <property type="term" value="C:perinuclear region of cytoplasm"/>
    <property type="evidence" value="ECO:0007669"/>
    <property type="project" value="TreeGrafter"/>
</dbReference>
<dbReference type="Gene3D" id="3.80.10.10">
    <property type="entry name" value="Ribonuclease Inhibitor"/>
    <property type="match status" value="5"/>
</dbReference>
<dbReference type="PANTHER" id="PTHR24113">
    <property type="entry name" value="RAN GTPASE-ACTIVATING PROTEIN 1"/>
    <property type="match status" value="1"/>
</dbReference>
<dbReference type="Proteomes" id="UP001230188">
    <property type="component" value="Unassembled WGS sequence"/>
</dbReference>
<keyword evidence="3" id="KW-0677">Repeat</keyword>